<feature type="non-terminal residue" evidence="4">
    <location>
        <position position="93"/>
    </location>
</feature>
<evidence type="ECO:0000259" key="3">
    <source>
        <dbReference type="Pfam" id="PF00294"/>
    </source>
</evidence>
<name>X1S1X5_9ZZZZ</name>
<dbReference type="GO" id="GO:0016301">
    <property type="term" value="F:kinase activity"/>
    <property type="evidence" value="ECO:0007669"/>
    <property type="project" value="UniProtKB-KW"/>
</dbReference>
<dbReference type="AlphaFoldDB" id="X1S1X5"/>
<reference evidence="4" key="1">
    <citation type="journal article" date="2014" name="Front. Microbiol.">
        <title>High frequency of phylogenetically diverse reductive dehalogenase-homologous genes in deep subseafloor sedimentary metagenomes.</title>
        <authorList>
            <person name="Kawai M."/>
            <person name="Futagami T."/>
            <person name="Toyoda A."/>
            <person name="Takaki Y."/>
            <person name="Nishi S."/>
            <person name="Hori S."/>
            <person name="Arai W."/>
            <person name="Tsubouchi T."/>
            <person name="Morono Y."/>
            <person name="Uchiyama I."/>
            <person name="Ito T."/>
            <person name="Fujiyama A."/>
            <person name="Inagaki F."/>
            <person name="Takami H."/>
        </authorList>
    </citation>
    <scope>NUCLEOTIDE SEQUENCE</scope>
    <source>
        <strain evidence="4">Expedition CK06-06</strain>
    </source>
</reference>
<dbReference type="Pfam" id="PF00294">
    <property type="entry name" value="PfkB"/>
    <property type="match status" value="1"/>
</dbReference>
<evidence type="ECO:0000313" key="4">
    <source>
        <dbReference type="EMBL" id="GAI69440.1"/>
    </source>
</evidence>
<keyword evidence="1" id="KW-0808">Transferase</keyword>
<organism evidence="4">
    <name type="scientific">marine sediment metagenome</name>
    <dbReference type="NCBI Taxonomy" id="412755"/>
    <lineage>
        <taxon>unclassified sequences</taxon>
        <taxon>metagenomes</taxon>
        <taxon>ecological metagenomes</taxon>
    </lineage>
</organism>
<evidence type="ECO:0000256" key="1">
    <source>
        <dbReference type="ARBA" id="ARBA00022679"/>
    </source>
</evidence>
<dbReference type="EMBL" id="BARV01044130">
    <property type="protein sequence ID" value="GAI69440.1"/>
    <property type="molecule type" value="Genomic_DNA"/>
</dbReference>
<accession>X1S1X5</accession>
<dbReference type="Gene3D" id="3.40.1190.20">
    <property type="match status" value="1"/>
</dbReference>
<dbReference type="PANTHER" id="PTHR10584:SF166">
    <property type="entry name" value="RIBOKINASE"/>
    <property type="match status" value="1"/>
</dbReference>
<dbReference type="SUPFAM" id="SSF53613">
    <property type="entry name" value="Ribokinase-like"/>
    <property type="match status" value="1"/>
</dbReference>
<comment type="caution">
    <text evidence="4">The sequence shown here is derived from an EMBL/GenBank/DDBJ whole genome shotgun (WGS) entry which is preliminary data.</text>
</comment>
<evidence type="ECO:0000256" key="2">
    <source>
        <dbReference type="ARBA" id="ARBA00022777"/>
    </source>
</evidence>
<dbReference type="PANTHER" id="PTHR10584">
    <property type="entry name" value="SUGAR KINASE"/>
    <property type="match status" value="1"/>
</dbReference>
<gene>
    <name evidence="4" type="ORF">S06H3_65496</name>
</gene>
<feature type="domain" description="Carbohydrate kinase PfkB" evidence="3">
    <location>
        <begin position="2"/>
        <end position="91"/>
    </location>
</feature>
<dbReference type="InterPro" id="IPR011611">
    <property type="entry name" value="PfkB_dom"/>
</dbReference>
<sequence length="93" mass="10350">KMLPHFHTAKLSREDCHYLFPNTFFVAEKIAKLLVEWGARIGIVTLAEKGAVIATSKDVFTIPAFTDRSIDCTGAGDAFAAGFLFSYHRERDV</sequence>
<proteinExistence type="predicted"/>
<feature type="non-terminal residue" evidence="4">
    <location>
        <position position="1"/>
    </location>
</feature>
<dbReference type="InterPro" id="IPR029056">
    <property type="entry name" value="Ribokinase-like"/>
</dbReference>
<protein>
    <recommendedName>
        <fullName evidence="3">Carbohydrate kinase PfkB domain-containing protein</fullName>
    </recommendedName>
</protein>
<keyword evidence="2" id="KW-0418">Kinase</keyword>